<accession>A0A6N8FP04</accession>
<feature type="transmembrane region" description="Helical" evidence="1">
    <location>
        <begin position="57"/>
        <end position="74"/>
    </location>
</feature>
<proteinExistence type="predicted"/>
<dbReference type="RefSeq" id="WP_155671579.1">
    <property type="nucleotide sequence ID" value="NZ_WOCA01000025.1"/>
</dbReference>
<evidence type="ECO:0000256" key="1">
    <source>
        <dbReference type="SAM" id="Phobius"/>
    </source>
</evidence>
<evidence type="ECO:0000313" key="3">
    <source>
        <dbReference type="Proteomes" id="UP000469125"/>
    </source>
</evidence>
<dbReference type="Proteomes" id="UP000469125">
    <property type="component" value="Unassembled WGS sequence"/>
</dbReference>
<feature type="transmembrane region" description="Helical" evidence="1">
    <location>
        <begin position="7"/>
        <end position="30"/>
    </location>
</feature>
<dbReference type="EMBL" id="WOCA01000025">
    <property type="protein sequence ID" value="MUK90616.1"/>
    <property type="molecule type" value="Genomic_DNA"/>
</dbReference>
<dbReference type="GO" id="GO:0016020">
    <property type="term" value="C:membrane"/>
    <property type="evidence" value="ECO:0007669"/>
    <property type="project" value="InterPro"/>
</dbReference>
<name>A0A6N8FP04_9BACI</name>
<keyword evidence="1" id="KW-0812">Transmembrane</keyword>
<gene>
    <name evidence="2" type="ORF">GMD78_19855</name>
</gene>
<dbReference type="InterPro" id="IPR016174">
    <property type="entry name" value="Di-haem_cyt_TM"/>
</dbReference>
<dbReference type="GO" id="GO:0022904">
    <property type="term" value="P:respiratory electron transport chain"/>
    <property type="evidence" value="ECO:0007669"/>
    <property type="project" value="InterPro"/>
</dbReference>
<organism evidence="2 3">
    <name type="scientific">Ornithinibacillus caprae</name>
    <dbReference type="NCBI Taxonomy" id="2678566"/>
    <lineage>
        <taxon>Bacteria</taxon>
        <taxon>Bacillati</taxon>
        <taxon>Bacillota</taxon>
        <taxon>Bacilli</taxon>
        <taxon>Bacillales</taxon>
        <taxon>Bacillaceae</taxon>
        <taxon>Ornithinibacillus</taxon>
    </lineage>
</organism>
<protein>
    <submittedName>
        <fullName evidence="2">Uncharacterized protein</fullName>
    </submittedName>
</protein>
<keyword evidence="1" id="KW-1133">Transmembrane helix</keyword>
<keyword evidence="3" id="KW-1185">Reference proteome</keyword>
<comment type="caution">
    <text evidence="2">The sequence shown here is derived from an EMBL/GenBank/DDBJ whole genome shotgun (WGS) entry which is preliminary data.</text>
</comment>
<reference evidence="2 3" key="1">
    <citation type="submission" date="2019-11" db="EMBL/GenBank/DDBJ databases">
        <authorList>
            <person name="Li X."/>
        </authorList>
    </citation>
    <scope>NUCLEOTIDE SEQUENCE [LARGE SCALE GENOMIC DNA]</scope>
    <source>
        <strain evidence="2 3">L9</strain>
    </source>
</reference>
<keyword evidence="1" id="KW-0472">Membrane</keyword>
<dbReference type="SUPFAM" id="SSF81342">
    <property type="entry name" value="Transmembrane di-heme cytochromes"/>
    <property type="match status" value="1"/>
</dbReference>
<evidence type="ECO:0000313" key="2">
    <source>
        <dbReference type="EMBL" id="MUK90616.1"/>
    </source>
</evidence>
<sequence>MKKYIIFIISFLILFSLFQVLSGLFLTYVYTPDIAEAWGMGANLSQEVAIKSSQSPFLFTLFLALLSATIAYFIPELTKYSTGPSK</sequence>
<dbReference type="AlphaFoldDB" id="A0A6N8FP04"/>